<protein>
    <recommendedName>
        <fullName evidence="3 8">Carbonic anhydrase</fullName>
        <ecNumber evidence="3 8">4.2.1.1</ecNumber>
    </recommendedName>
</protein>
<organism evidence="10 11">
    <name type="scientific">Clupea harengus</name>
    <name type="common">Atlantic herring</name>
    <dbReference type="NCBI Taxonomy" id="7950"/>
    <lineage>
        <taxon>Eukaryota</taxon>
        <taxon>Metazoa</taxon>
        <taxon>Chordata</taxon>
        <taxon>Craniata</taxon>
        <taxon>Vertebrata</taxon>
        <taxon>Euteleostomi</taxon>
        <taxon>Actinopterygii</taxon>
        <taxon>Neopterygii</taxon>
        <taxon>Teleostei</taxon>
        <taxon>Clupei</taxon>
        <taxon>Clupeiformes</taxon>
        <taxon>Clupeoidei</taxon>
        <taxon>Clupeidae</taxon>
        <taxon>Clupea</taxon>
    </lineage>
</organism>
<name>A0A6P3WCI0_CLUHA</name>
<evidence type="ECO:0000259" key="9">
    <source>
        <dbReference type="PROSITE" id="PS51144"/>
    </source>
</evidence>
<evidence type="ECO:0000256" key="7">
    <source>
        <dbReference type="ARBA" id="ARBA00048348"/>
    </source>
</evidence>
<dbReference type="GeneID" id="105910902"/>
<evidence type="ECO:0000256" key="1">
    <source>
        <dbReference type="ARBA" id="ARBA00001947"/>
    </source>
</evidence>
<dbReference type="InterPro" id="IPR023561">
    <property type="entry name" value="Carbonic_anhydrase_a-class"/>
</dbReference>
<evidence type="ECO:0000256" key="8">
    <source>
        <dbReference type="RuleBase" id="RU367011"/>
    </source>
</evidence>
<evidence type="ECO:0000313" key="10">
    <source>
        <dbReference type="Proteomes" id="UP000515152"/>
    </source>
</evidence>
<feature type="domain" description="Alpha-carbonic anhydrase" evidence="9">
    <location>
        <begin position="3"/>
        <end position="259"/>
    </location>
</feature>
<dbReference type="PANTHER" id="PTHR18952:SF120">
    <property type="entry name" value="CARBONIC ANHYDRASE 2"/>
    <property type="match status" value="1"/>
</dbReference>
<dbReference type="EC" id="4.2.1.1" evidence="3 8"/>
<dbReference type="GO" id="GO:0006885">
    <property type="term" value="P:regulation of pH"/>
    <property type="evidence" value="ECO:0007669"/>
    <property type="project" value="TreeGrafter"/>
</dbReference>
<comment type="similarity">
    <text evidence="2 8">Belongs to the alpha-carbonic anhydrase family.</text>
</comment>
<dbReference type="GO" id="GO:0005737">
    <property type="term" value="C:cytoplasm"/>
    <property type="evidence" value="ECO:0007669"/>
    <property type="project" value="TreeGrafter"/>
</dbReference>
<evidence type="ECO:0000256" key="6">
    <source>
        <dbReference type="ARBA" id="ARBA00023239"/>
    </source>
</evidence>
<keyword evidence="5 8" id="KW-0862">Zinc</keyword>
<dbReference type="Gene3D" id="3.10.200.10">
    <property type="entry name" value="Alpha carbonic anhydrase"/>
    <property type="match status" value="1"/>
</dbReference>
<evidence type="ECO:0000256" key="5">
    <source>
        <dbReference type="ARBA" id="ARBA00022833"/>
    </source>
</evidence>
<dbReference type="AlphaFoldDB" id="A0A6P3WCI0"/>
<comment type="cofactor">
    <cofactor evidence="1 8">
        <name>Zn(2+)</name>
        <dbReference type="ChEBI" id="CHEBI:29105"/>
    </cofactor>
</comment>
<dbReference type="OrthoDB" id="429145at2759"/>
<dbReference type="Pfam" id="PF00194">
    <property type="entry name" value="Carb_anhydrase"/>
    <property type="match status" value="1"/>
</dbReference>
<dbReference type="PROSITE" id="PS00162">
    <property type="entry name" value="ALPHA_CA_1"/>
    <property type="match status" value="1"/>
</dbReference>
<dbReference type="SMART" id="SM01057">
    <property type="entry name" value="Carb_anhydrase"/>
    <property type="match status" value="1"/>
</dbReference>
<dbReference type="GO" id="GO:0015670">
    <property type="term" value="P:carbon dioxide transport"/>
    <property type="evidence" value="ECO:0007669"/>
    <property type="project" value="TreeGrafter"/>
</dbReference>
<comment type="function">
    <text evidence="8">Reversible hydration of carbon dioxide.</text>
</comment>
<dbReference type="KEGG" id="char:105910902"/>
<keyword evidence="10" id="KW-1185">Reference proteome</keyword>
<gene>
    <name evidence="11" type="primary">LOC105910902</name>
</gene>
<dbReference type="InterPro" id="IPR001148">
    <property type="entry name" value="CA_dom"/>
</dbReference>
<proteinExistence type="inferred from homology"/>
<dbReference type="GO" id="GO:0008270">
    <property type="term" value="F:zinc ion binding"/>
    <property type="evidence" value="ECO:0007669"/>
    <property type="project" value="UniProtKB-UniRule"/>
</dbReference>
<dbReference type="Proteomes" id="UP000515152">
    <property type="component" value="Chromosome 17"/>
</dbReference>
<dbReference type="SUPFAM" id="SSF51069">
    <property type="entry name" value="Carbonic anhydrase"/>
    <property type="match status" value="1"/>
</dbReference>
<sequence>MSHGWGYAATNGPDKWGENFPIANGPRQSPIDIVPGETAFDAALKALTLKYDPSTSIDILNNGHSVQVTFADDTDSSTLTGGPISGKYRLKQFHFHWGASDDKGSEHTVAGTKYPAELHLVHWNTKYPSFGDAASQGDGLAVVGVFLEIGADNPQLQKLLDAFDGIKAKSTQTSFANYDPSTLLPGCLDYWTYDGSLTTPPLLESVTWIVCKESISVSPAQMGKFRSLLFSGDGEAPCCMMDNYRPPQPLKGRKVRASFK</sequence>
<evidence type="ECO:0000313" key="11">
    <source>
        <dbReference type="RefSeq" id="XP_012695120.2"/>
    </source>
</evidence>
<evidence type="ECO:0000256" key="4">
    <source>
        <dbReference type="ARBA" id="ARBA00022723"/>
    </source>
</evidence>
<keyword evidence="4 8" id="KW-0479">Metal-binding</keyword>
<dbReference type="FunFam" id="3.10.200.10:FF:000001">
    <property type="entry name" value="Carbonic anhydrase 2"/>
    <property type="match status" value="1"/>
</dbReference>
<reference evidence="11" key="1">
    <citation type="submission" date="2025-08" db="UniProtKB">
        <authorList>
            <consortium name="RefSeq"/>
        </authorList>
    </citation>
    <scope>IDENTIFICATION</scope>
</reference>
<dbReference type="RefSeq" id="XP_012695120.2">
    <property type="nucleotide sequence ID" value="XM_012839666.3"/>
</dbReference>
<evidence type="ECO:0000256" key="3">
    <source>
        <dbReference type="ARBA" id="ARBA00012925"/>
    </source>
</evidence>
<evidence type="ECO:0000256" key="2">
    <source>
        <dbReference type="ARBA" id="ARBA00010718"/>
    </source>
</evidence>
<dbReference type="PROSITE" id="PS51144">
    <property type="entry name" value="ALPHA_CA_2"/>
    <property type="match status" value="1"/>
</dbReference>
<comment type="catalytic activity">
    <reaction evidence="7 8">
        <text>hydrogencarbonate + H(+) = CO2 + H2O</text>
        <dbReference type="Rhea" id="RHEA:10748"/>
        <dbReference type="ChEBI" id="CHEBI:15377"/>
        <dbReference type="ChEBI" id="CHEBI:15378"/>
        <dbReference type="ChEBI" id="CHEBI:16526"/>
        <dbReference type="ChEBI" id="CHEBI:17544"/>
        <dbReference type="EC" id="4.2.1.1"/>
    </reaction>
</comment>
<keyword evidence="6 8" id="KW-0456">Lyase</keyword>
<dbReference type="GO" id="GO:0004089">
    <property type="term" value="F:carbonate dehydratase activity"/>
    <property type="evidence" value="ECO:0007669"/>
    <property type="project" value="UniProtKB-UniRule"/>
</dbReference>
<dbReference type="PANTHER" id="PTHR18952">
    <property type="entry name" value="CARBONIC ANHYDRASE"/>
    <property type="match status" value="1"/>
</dbReference>
<accession>A0A6P3WCI0</accession>
<dbReference type="InterPro" id="IPR018338">
    <property type="entry name" value="Carbonic_anhydrase_a-class_CS"/>
</dbReference>
<dbReference type="InterPro" id="IPR036398">
    <property type="entry name" value="CA_dom_sf"/>
</dbReference>